<evidence type="ECO:0000259" key="1">
    <source>
        <dbReference type="PROSITE" id="PS51340"/>
    </source>
</evidence>
<dbReference type="RefSeq" id="XP_018034312.1">
    <property type="nucleotide sequence ID" value="XM_018181525.1"/>
</dbReference>
<keyword evidence="3" id="KW-1185">Reference proteome</keyword>
<protein>
    <recommendedName>
        <fullName evidence="1">MOSC domain-containing protein</fullName>
    </recommendedName>
</protein>
<dbReference type="Pfam" id="PF03473">
    <property type="entry name" value="MOSC"/>
    <property type="match status" value="1"/>
</dbReference>
<dbReference type="Pfam" id="PF03476">
    <property type="entry name" value="MOSC_N"/>
    <property type="match status" value="1"/>
</dbReference>
<dbReference type="EMBL" id="KV441554">
    <property type="protein sequence ID" value="OAG03947.1"/>
    <property type="molecule type" value="Genomic_DNA"/>
</dbReference>
<gene>
    <name evidence="2" type="ORF">CC84DRAFT_1197504</name>
</gene>
<evidence type="ECO:0000313" key="3">
    <source>
        <dbReference type="Proteomes" id="UP000077069"/>
    </source>
</evidence>
<dbReference type="Proteomes" id="UP000077069">
    <property type="component" value="Unassembled WGS sequence"/>
</dbReference>
<proteinExistence type="predicted"/>
<dbReference type="GO" id="GO:0030170">
    <property type="term" value="F:pyridoxal phosphate binding"/>
    <property type="evidence" value="ECO:0007669"/>
    <property type="project" value="InterPro"/>
</dbReference>
<dbReference type="InterPro" id="IPR005302">
    <property type="entry name" value="MoCF_Sase_C"/>
</dbReference>
<dbReference type="GeneID" id="28765011"/>
<dbReference type="GO" id="GO:0003824">
    <property type="term" value="F:catalytic activity"/>
    <property type="evidence" value="ECO:0007669"/>
    <property type="project" value="InterPro"/>
</dbReference>
<name>A0A177CAZ5_9PLEO</name>
<dbReference type="GO" id="GO:0030151">
    <property type="term" value="F:molybdenum ion binding"/>
    <property type="evidence" value="ECO:0007669"/>
    <property type="project" value="InterPro"/>
</dbReference>
<feature type="domain" description="MOSC" evidence="1">
    <location>
        <begin position="292"/>
        <end position="438"/>
    </location>
</feature>
<sequence length="447" mass="49492">MASPNALDFLLSSIEKTWHDVGVRATPLALLTTSLALLLPIISLYLLALSQREQPTPPPAGCRKLNKSGTSNLSDQFAKKYDHGGEPSASNAWKVKALMVYPLKSCGGVELEKAEVGHTGLKYDRQFTFAQQVTSLPTLEGKVKSEWTFITLRQFPRLAKVEVEMWVPDPKAPGYHKDGEWVKSDGCIVARFPFSPDTEFSVAGIKNYGKILAAKLGGRSEPMVEFRIPFDPKKDIIAARGYRKEPVKIFDDVPVALNVGCDLSDEIVDQLKYTLGVSNPLTIFRIDPDSPRLVLQNAPKKEDVGFQTAIGMQDAHPVQIQNLASIHDVSSRVPSRFRPLNALRYRPNIIFTGPPAFEEDEWKKARFGSLTLDISCRTTRCKLPNVDPLTGIADRNEPGTTMRKYRVVDKGSKAACLGMQVTPLDEGILIVGDEIKVLATGEHYFIE</sequence>
<dbReference type="SUPFAM" id="SSF50800">
    <property type="entry name" value="PK beta-barrel domain-like"/>
    <property type="match status" value="1"/>
</dbReference>
<dbReference type="InParanoid" id="A0A177CAZ5"/>
<dbReference type="PROSITE" id="PS51340">
    <property type="entry name" value="MOSC"/>
    <property type="match status" value="1"/>
</dbReference>
<dbReference type="OrthoDB" id="17255at2759"/>
<dbReference type="STRING" id="1460663.A0A177CAZ5"/>
<accession>A0A177CAZ5</accession>
<dbReference type="InterPro" id="IPR005303">
    <property type="entry name" value="MOCOS_middle"/>
</dbReference>
<organism evidence="2 3">
    <name type="scientific">Paraphaeosphaeria sporulosa</name>
    <dbReference type="NCBI Taxonomy" id="1460663"/>
    <lineage>
        <taxon>Eukaryota</taxon>
        <taxon>Fungi</taxon>
        <taxon>Dikarya</taxon>
        <taxon>Ascomycota</taxon>
        <taxon>Pezizomycotina</taxon>
        <taxon>Dothideomycetes</taxon>
        <taxon>Pleosporomycetidae</taxon>
        <taxon>Pleosporales</taxon>
        <taxon>Massarineae</taxon>
        <taxon>Didymosphaeriaceae</taxon>
        <taxon>Paraphaeosphaeria</taxon>
    </lineage>
</organism>
<evidence type="ECO:0000313" key="2">
    <source>
        <dbReference type="EMBL" id="OAG03947.1"/>
    </source>
</evidence>
<reference evidence="2 3" key="1">
    <citation type="submission" date="2016-05" db="EMBL/GenBank/DDBJ databases">
        <title>Comparative analysis of secretome profiles of manganese(II)-oxidizing ascomycete fungi.</title>
        <authorList>
            <consortium name="DOE Joint Genome Institute"/>
            <person name="Zeiner C.A."/>
            <person name="Purvine S.O."/>
            <person name="Zink E.M."/>
            <person name="Wu S."/>
            <person name="Pasa-Tolic L."/>
            <person name="Chaput D.L."/>
            <person name="Haridas S."/>
            <person name="Grigoriev I.V."/>
            <person name="Santelli C.M."/>
            <person name="Hansel C.M."/>
        </authorList>
    </citation>
    <scope>NUCLEOTIDE SEQUENCE [LARGE SCALE GENOMIC DNA]</scope>
    <source>
        <strain evidence="2 3">AP3s5-JAC2a</strain>
    </source>
</reference>
<dbReference type="InterPro" id="IPR011037">
    <property type="entry name" value="Pyrv_Knase-like_insert_dom_sf"/>
</dbReference>
<dbReference type="AlphaFoldDB" id="A0A177CAZ5"/>